<sequence length="193" mass="20686">MISNKGTTQRFSRATILCCICACTVLLSGCTKAADETQVPTPTAQVESAAPSAEATTPVPTNNATEQPLTSTAPGSNTGKLPEGVSIQRVIKEVSLKDNYHKKVELLTDGGKRVTITDPNQKIVLQQIEYDGRITAVKGKQVTVQVEGGKEQTLTIPDHIVIEDEDKLGLNNGVEIEWTVNAEGQIESVELDD</sequence>
<dbReference type="EMBL" id="CP021965">
    <property type="protein sequence ID" value="AWV31836.1"/>
    <property type="molecule type" value="Genomic_DNA"/>
</dbReference>
<reference evidence="3 4" key="1">
    <citation type="submission" date="2017-06" db="EMBL/GenBank/DDBJ databases">
        <title>Complete genome sequence of Paenibacillus odorifer CBA7130.</title>
        <authorList>
            <person name="Nam Y.-D."/>
            <person name="Kang J."/>
            <person name="Chung W.-H."/>
        </authorList>
    </citation>
    <scope>NUCLEOTIDE SEQUENCE [LARGE SCALE GENOMIC DNA]</scope>
    <source>
        <strain evidence="3 4">CBA7130</strain>
    </source>
</reference>
<feature type="signal peptide" evidence="2">
    <location>
        <begin position="1"/>
        <end position="33"/>
    </location>
</feature>
<proteinExistence type="predicted"/>
<evidence type="ECO:0000313" key="3">
    <source>
        <dbReference type="EMBL" id="AWV31836.1"/>
    </source>
</evidence>
<name>A0AAD0KGB5_9BACL</name>
<dbReference type="RefSeq" id="WP_111502610.1">
    <property type="nucleotide sequence ID" value="NZ_CP021965.1"/>
</dbReference>
<protein>
    <submittedName>
        <fullName evidence="3">Uncharacterized protein</fullName>
    </submittedName>
</protein>
<dbReference type="Proteomes" id="UP000249163">
    <property type="component" value="Chromosome"/>
</dbReference>
<gene>
    <name evidence="3" type="ORF">CD191_03880</name>
</gene>
<feature type="region of interest" description="Disordered" evidence="1">
    <location>
        <begin position="41"/>
        <end position="82"/>
    </location>
</feature>
<dbReference type="PROSITE" id="PS51257">
    <property type="entry name" value="PROKAR_LIPOPROTEIN"/>
    <property type="match status" value="1"/>
</dbReference>
<feature type="chain" id="PRO_5042133285" evidence="2">
    <location>
        <begin position="34"/>
        <end position="193"/>
    </location>
</feature>
<dbReference type="AlphaFoldDB" id="A0AAD0KGB5"/>
<keyword evidence="2" id="KW-0732">Signal</keyword>
<organism evidence="3 4">
    <name type="scientific">Paenibacillus odorifer</name>
    <dbReference type="NCBI Taxonomy" id="189426"/>
    <lineage>
        <taxon>Bacteria</taxon>
        <taxon>Bacillati</taxon>
        <taxon>Bacillota</taxon>
        <taxon>Bacilli</taxon>
        <taxon>Bacillales</taxon>
        <taxon>Paenibacillaceae</taxon>
        <taxon>Paenibacillus</taxon>
    </lineage>
</organism>
<feature type="compositionally biased region" description="Polar residues" evidence="1">
    <location>
        <begin position="54"/>
        <end position="79"/>
    </location>
</feature>
<evidence type="ECO:0000256" key="2">
    <source>
        <dbReference type="SAM" id="SignalP"/>
    </source>
</evidence>
<evidence type="ECO:0000256" key="1">
    <source>
        <dbReference type="SAM" id="MobiDB-lite"/>
    </source>
</evidence>
<evidence type="ECO:0000313" key="4">
    <source>
        <dbReference type="Proteomes" id="UP000249163"/>
    </source>
</evidence>
<accession>A0AAD0KGB5</accession>